<keyword evidence="2" id="KW-1185">Reference proteome</keyword>
<accession>A0A0L0F230</accession>
<feature type="non-terminal residue" evidence="1">
    <location>
        <position position="1"/>
    </location>
</feature>
<dbReference type="RefSeq" id="XP_014144566.1">
    <property type="nucleotide sequence ID" value="XM_014289091.1"/>
</dbReference>
<organism evidence="1 2">
    <name type="scientific">Sphaeroforma arctica JP610</name>
    <dbReference type="NCBI Taxonomy" id="667725"/>
    <lineage>
        <taxon>Eukaryota</taxon>
        <taxon>Ichthyosporea</taxon>
        <taxon>Ichthyophonida</taxon>
        <taxon>Sphaeroforma</taxon>
    </lineage>
</organism>
<feature type="non-terminal residue" evidence="1">
    <location>
        <position position="68"/>
    </location>
</feature>
<sequence>TVISLFKKVLGAREVALQLHPNFNQEEVRDFDNTQDVPDDVVHKIRTTFPLASLAYEGKAKIVKKLED</sequence>
<dbReference type="Proteomes" id="UP000054560">
    <property type="component" value="Unassembled WGS sequence"/>
</dbReference>
<dbReference type="GeneID" id="25917312"/>
<evidence type="ECO:0000313" key="2">
    <source>
        <dbReference type="Proteomes" id="UP000054560"/>
    </source>
</evidence>
<dbReference type="AlphaFoldDB" id="A0A0L0F230"/>
<name>A0A0L0F230_9EUKA</name>
<protein>
    <submittedName>
        <fullName evidence="1">Uncharacterized protein</fullName>
    </submittedName>
</protein>
<dbReference type="EMBL" id="KQ250537">
    <property type="protein sequence ID" value="KNC70664.1"/>
    <property type="molecule type" value="Genomic_DNA"/>
</dbReference>
<proteinExistence type="predicted"/>
<gene>
    <name evidence="1" type="ORF">SARC_16808</name>
</gene>
<evidence type="ECO:0000313" key="1">
    <source>
        <dbReference type="EMBL" id="KNC70664.1"/>
    </source>
</evidence>
<reference evidence="1 2" key="1">
    <citation type="submission" date="2011-02" db="EMBL/GenBank/DDBJ databases">
        <title>The Genome Sequence of Sphaeroforma arctica JP610.</title>
        <authorList>
            <consortium name="The Broad Institute Genome Sequencing Platform"/>
            <person name="Russ C."/>
            <person name="Cuomo C."/>
            <person name="Young S.K."/>
            <person name="Zeng Q."/>
            <person name="Gargeya S."/>
            <person name="Alvarado L."/>
            <person name="Berlin A."/>
            <person name="Chapman S.B."/>
            <person name="Chen Z."/>
            <person name="Freedman E."/>
            <person name="Gellesch M."/>
            <person name="Goldberg J."/>
            <person name="Griggs A."/>
            <person name="Gujja S."/>
            <person name="Heilman E."/>
            <person name="Heiman D."/>
            <person name="Howarth C."/>
            <person name="Mehta T."/>
            <person name="Neiman D."/>
            <person name="Pearson M."/>
            <person name="Roberts A."/>
            <person name="Saif S."/>
            <person name="Shea T."/>
            <person name="Shenoy N."/>
            <person name="Sisk P."/>
            <person name="Stolte C."/>
            <person name="Sykes S."/>
            <person name="White J."/>
            <person name="Yandava C."/>
            <person name="Burger G."/>
            <person name="Gray M.W."/>
            <person name="Holland P.W.H."/>
            <person name="King N."/>
            <person name="Lang F.B.F."/>
            <person name="Roger A.J."/>
            <person name="Ruiz-Trillo I."/>
            <person name="Haas B."/>
            <person name="Nusbaum C."/>
            <person name="Birren B."/>
        </authorList>
    </citation>
    <scope>NUCLEOTIDE SEQUENCE [LARGE SCALE GENOMIC DNA]</scope>
    <source>
        <strain evidence="1 2">JP610</strain>
    </source>
</reference>